<accession>A0A2P2MPR3</accession>
<organism evidence="1">
    <name type="scientific">Rhizophora mucronata</name>
    <name type="common">Asiatic mangrove</name>
    <dbReference type="NCBI Taxonomy" id="61149"/>
    <lineage>
        <taxon>Eukaryota</taxon>
        <taxon>Viridiplantae</taxon>
        <taxon>Streptophyta</taxon>
        <taxon>Embryophyta</taxon>
        <taxon>Tracheophyta</taxon>
        <taxon>Spermatophyta</taxon>
        <taxon>Magnoliopsida</taxon>
        <taxon>eudicotyledons</taxon>
        <taxon>Gunneridae</taxon>
        <taxon>Pentapetalae</taxon>
        <taxon>rosids</taxon>
        <taxon>fabids</taxon>
        <taxon>Malpighiales</taxon>
        <taxon>Rhizophoraceae</taxon>
        <taxon>Rhizophora</taxon>
    </lineage>
</organism>
<dbReference type="EMBL" id="GGEC01051706">
    <property type="protein sequence ID" value="MBX32190.1"/>
    <property type="molecule type" value="Transcribed_RNA"/>
</dbReference>
<proteinExistence type="predicted"/>
<protein>
    <submittedName>
        <fullName evidence="1">Uncharacterized protein</fullName>
    </submittedName>
</protein>
<name>A0A2P2MPR3_RHIMU</name>
<evidence type="ECO:0000313" key="1">
    <source>
        <dbReference type="EMBL" id="MBX32190.1"/>
    </source>
</evidence>
<dbReference type="AlphaFoldDB" id="A0A2P2MPR3"/>
<reference evidence="1" key="1">
    <citation type="submission" date="2018-02" db="EMBL/GenBank/DDBJ databases">
        <title>Rhizophora mucronata_Transcriptome.</title>
        <authorList>
            <person name="Meera S.P."/>
            <person name="Sreeshan A."/>
            <person name="Augustine A."/>
        </authorList>
    </citation>
    <scope>NUCLEOTIDE SEQUENCE</scope>
    <source>
        <tissue evidence="1">Leaf</tissue>
    </source>
</reference>
<sequence length="25" mass="3099">MREVWIQDQNPVRAILAWKHSPYEM</sequence>